<feature type="transmembrane region" description="Helical" evidence="1">
    <location>
        <begin position="88"/>
        <end position="110"/>
    </location>
</feature>
<feature type="transmembrane region" description="Helical" evidence="1">
    <location>
        <begin position="48"/>
        <end position="67"/>
    </location>
</feature>
<evidence type="ECO:0000313" key="3">
    <source>
        <dbReference type="Proteomes" id="UP001165068"/>
    </source>
</evidence>
<keyword evidence="3" id="KW-1185">Reference proteome</keyword>
<reference evidence="2" key="1">
    <citation type="submission" date="2022-08" db="EMBL/GenBank/DDBJ databases">
        <title>Draft genome sequence of Microbacterium arabinogalactanolyticum JCM 9171.</title>
        <authorList>
            <person name="Fujita K."/>
            <person name="Ishiwata A."/>
            <person name="Fushinobu S."/>
        </authorList>
    </citation>
    <scope>NUCLEOTIDE SEQUENCE</scope>
    <source>
        <strain evidence="2">JCM 9171</strain>
    </source>
</reference>
<evidence type="ECO:0000256" key="1">
    <source>
        <dbReference type="SAM" id="Phobius"/>
    </source>
</evidence>
<feature type="transmembrane region" description="Helical" evidence="1">
    <location>
        <begin position="122"/>
        <end position="143"/>
    </location>
</feature>
<evidence type="ECO:0008006" key="4">
    <source>
        <dbReference type="Google" id="ProtNLM"/>
    </source>
</evidence>
<sequence length="146" mass="15412">MSMDEAHEDMTSSPGRKWPMSPVNTLLVGVCVVGAVVCFVLGQTIAGTALLLGGIGGGLGAIFARRGTSGDLERVNSLEYADERDRAAAVKGLAAVGVMALILSAGQLIMHVIVDTDPLSRWASIGVFLALTVCWFLANWYYVRKG</sequence>
<dbReference type="RefSeq" id="WP_285629802.1">
    <property type="nucleotide sequence ID" value="NZ_BAAAUK010000001.1"/>
</dbReference>
<accession>A0ABQ5NCR8</accession>
<keyword evidence="1" id="KW-0472">Membrane</keyword>
<dbReference type="EMBL" id="BRZC01000001">
    <property type="protein sequence ID" value="GLC83456.1"/>
    <property type="molecule type" value="Genomic_DNA"/>
</dbReference>
<proteinExistence type="predicted"/>
<protein>
    <recommendedName>
        <fullName evidence="4">DUF2178 domain-containing protein</fullName>
    </recommendedName>
</protein>
<evidence type="ECO:0000313" key="2">
    <source>
        <dbReference type="EMBL" id="GLC83456.1"/>
    </source>
</evidence>
<organism evidence="2 3">
    <name type="scientific">Microbacterium arabinogalactanolyticum</name>
    <dbReference type="NCBI Taxonomy" id="69365"/>
    <lineage>
        <taxon>Bacteria</taxon>
        <taxon>Bacillati</taxon>
        <taxon>Actinomycetota</taxon>
        <taxon>Actinomycetes</taxon>
        <taxon>Micrococcales</taxon>
        <taxon>Microbacteriaceae</taxon>
        <taxon>Microbacterium</taxon>
    </lineage>
</organism>
<gene>
    <name evidence="2" type="ORF">MIAR_00440</name>
</gene>
<comment type="caution">
    <text evidence="2">The sequence shown here is derived from an EMBL/GenBank/DDBJ whole genome shotgun (WGS) entry which is preliminary data.</text>
</comment>
<dbReference type="Proteomes" id="UP001165068">
    <property type="component" value="Unassembled WGS sequence"/>
</dbReference>
<feature type="transmembrane region" description="Helical" evidence="1">
    <location>
        <begin position="21"/>
        <end position="42"/>
    </location>
</feature>
<keyword evidence="1" id="KW-1133">Transmembrane helix</keyword>
<keyword evidence="1" id="KW-0812">Transmembrane</keyword>
<name>A0ABQ5NCR8_9MICO</name>